<feature type="region of interest" description="Disordered" evidence="1">
    <location>
        <begin position="36"/>
        <end position="55"/>
    </location>
</feature>
<accession>A0AAV6IPX3</accession>
<organism evidence="2 3">
    <name type="scientific">Rhododendron griersonianum</name>
    <dbReference type="NCBI Taxonomy" id="479676"/>
    <lineage>
        <taxon>Eukaryota</taxon>
        <taxon>Viridiplantae</taxon>
        <taxon>Streptophyta</taxon>
        <taxon>Embryophyta</taxon>
        <taxon>Tracheophyta</taxon>
        <taxon>Spermatophyta</taxon>
        <taxon>Magnoliopsida</taxon>
        <taxon>eudicotyledons</taxon>
        <taxon>Gunneridae</taxon>
        <taxon>Pentapetalae</taxon>
        <taxon>asterids</taxon>
        <taxon>Ericales</taxon>
        <taxon>Ericaceae</taxon>
        <taxon>Ericoideae</taxon>
        <taxon>Rhodoreae</taxon>
        <taxon>Rhododendron</taxon>
    </lineage>
</organism>
<comment type="caution">
    <text evidence="2">The sequence shown here is derived from an EMBL/GenBank/DDBJ whole genome shotgun (WGS) entry which is preliminary data.</text>
</comment>
<protein>
    <submittedName>
        <fullName evidence="2">Uncharacterized protein</fullName>
    </submittedName>
</protein>
<evidence type="ECO:0000256" key="1">
    <source>
        <dbReference type="SAM" id="MobiDB-lite"/>
    </source>
</evidence>
<dbReference type="PROSITE" id="PS51257">
    <property type="entry name" value="PROKAR_LIPOPROTEIN"/>
    <property type="match status" value="1"/>
</dbReference>
<dbReference type="AlphaFoldDB" id="A0AAV6IPX3"/>
<evidence type="ECO:0000313" key="2">
    <source>
        <dbReference type="EMBL" id="KAG5530801.1"/>
    </source>
</evidence>
<dbReference type="Proteomes" id="UP000823749">
    <property type="component" value="Chromosome 9"/>
</dbReference>
<keyword evidence="3" id="KW-1185">Reference proteome</keyword>
<dbReference type="EMBL" id="JACTNZ010000009">
    <property type="protein sequence ID" value="KAG5530801.1"/>
    <property type="molecule type" value="Genomic_DNA"/>
</dbReference>
<reference evidence="2" key="1">
    <citation type="submission" date="2020-08" db="EMBL/GenBank/DDBJ databases">
        <title>Plant Genome Project.</title>
        <authorList>
            <person name="Zhang R.-G."/>
        </authorList>
    </citation>
    <scope>NUCLEOTIDE SEQUENCE</scope>
    <source>
        <strain evidence="2">WSP0</strain>
        <tissue evidence="2">Leaf</tissue>
    </source>
</reference>
<sequence>MPRSASSPIPGRFYPICKGNPSTTISSACAERSISSSRGATGIGRRKVDGETWRW</sequence>
<gene>
    <name evidence="2" type="ORF">RHGRI_025691</name>
</gene>
<name>A0AAV6IPX3_9ERIC</name>
<feature type="compositionally biased region" description="Basic and acidic residues" evidence="1">
    <location>
        <begin position="46"/>
        <end position="55"/>
    </location>
</feature>
<proteinExistence type="predicted"/>
<evidence type="ECO:0000313" key="3">
    <source>
        <dbReference type="Proteomes" id="UP000823749"/>
    </source>
</evidence>